<keyword evidence="2" id="KW-1185">Reference proteome</keyword>
<reference evidence="1" key="2">
    <citation type="submission" date="2020-06" db="EMBL/GenBank/DDBJ databases">
        <title>Helianthus annuus Genome sequencing and assembly Release 2.</title>
        <authorList>
            <person name="Gouzy J."/>
            <person name="Langlade N."/>
            <person name="Munos S."/>
        </authorList>
    </citation>
    <scope>NUCLEOTIDE SEQUENCE</scope>
    <source>
        <tissue evidence="1">Leaves</tissue>
    </source>
</reference>
<reference evidence="1" key="1">
    <citation type="journal article" date="2017" name="Nature">
        <title>The sunflower genome provides insights into oil metabolism, flowering and Asterid evolution.</title>
        <authorList>
            <person name="Badouin H."/>
            <person name="Gouzy J."/>
            <person name="Grassa C.J."/>
            <person name="Murat F."/>
            <person name="Staton S.E."/>
            <person name="Cottret L."/>
            <person name="Lelandais-Briere C."/>
            <person name="Owens G.L."/>
            <person name="Carrere S."/>
            <person name="Mayjonade B."/>
            <person name="Legrand L."/>
            <person name="Gill N."/>
            <person name="Kane N.C."/>
            <person name="Bowers J.E."/>
            <person name="Hubner S."/>
            <person name="Bellec A."/>
            <person name="Berard A."/>
            <person name="Berges H."/>
            <person name="Blanchet N."/>
            <person name="Boniface M.C."/>
            <person name="Brunel D."/>
            <person name="Catrice O."/>
            <person name="Chaidir N."/>
            <person name="Claudel C."/>
            <person name="Donnadieu C."/>
            <person name="Faraut T."/>
            <person name="Fievet G."/>
            <person name="Helmstetter N."/>
            <person name="King M."/>
            <person name="Knapp S.J."/>
            <person name="Lai Z."/>
            <person name="Le Paslier M.C."/>
            <person name="Lippi Y."/>
            <person name="Lorenzon L."/>
            <person name="Mandel J.R."/>
            <person name="Marage G."/>
            <person name="Marchand G."/>
            <person name="Marquand E."/>
            <person name="Bret-Mestries E."/>
            <person name="Morien E."/>
            <person name="Nambeesan S."/>
            <person name="Nguyen T."/>
            <person name="Pegot-Espagnet P."/>
            <person name="Pouilly N."/>
            <person name="Raftis F."/>
            <person name="Sallet E."/>
            <person name="Schiex T."/>
            <person name="Thomas J."/>
            <person name="Vandecasteele C."/>
            <person name="Vares D."/>
            <person name="Vear F."/>
            <person name="Vautrin S."/>
            <person name="Crespi M."/>
            <person name="Mangin B."/>
            <person name="Burke J.M."/>
            <person name="Salse J."/>
            <person name="Munos S."/>
            <person name="Vincourt P."/>
            <person name="Rieseberg L.H."/>
            <person name="Langlade N.B."/>
        </authorList>
    </citation>
    <scope>NUCLEOTIDE SEQUENCE</scope>
    <source>
        <tissue evidence="1">Leaves</tissue>
    </source>
</reference>
<dbReference type="EMBL" id="MNCJ02000329">
    <property type="protein sequence ID" value="KAF5768060.1"/>
    <property type="molecule type" value="Genomic_DNA"/>
</dbReference>
<organism evidence="1 2">
    <name type="scientific">Helianthus annuus</name>
    <name type="common">Common sunflower</name>
    <dbReference type="NCBI Taxonomy" id="4232"/>
    <lineage>
        <taxon>Eukaryota</taxon>
        <taxon>Viridiplantae</taxon>
        <taxon>Streptophyta</taxon>
        <taxon>Embryophyta</taxon>
        <taxon>Tracheophyta</taxon>
        <taxon>Spermatophyta</taxon>
        <taxon>Magnoliopsida</taxon>
        <taxon>eudicotyledons</taxon>
        <taxon>Gunneridae</taxon>
        <taxon>Pentapetalae</taxon>
        <taxon>asterids</taxon>
        <taxon>campanulids</taxon>
        <taxon>Asterales</taxon>
        <taxon>Asteraceae</taxon>
        <taxon>Asteroideae</taxon>
        <taxon>Heliantheae alliance</taxon>
        <taxon>Heliantheae</taxon>
        <taxon>Helianthus</taxon>
    </lineage>
</organism>
<evidence type="ECO:0000313" key="2">
    <source>
        <dbReference type="Proteomes" id="UP000215914"/>
    </source>
</evidence>
<evidence type="ECO:0000313" key="1">
    <source>
        <dbReference type="EMBL" id="KAF5768060.1"/>
    </source>
</evidence>
<comment type="caution">
    <text evidence="1">The sequence shown here is derived from an EMBL/GenBank/DDBJ whole genome shotgun (WGS) entry which is preliminary data.</text>
</comment>
<name>A0A9K3E6U0_HELAN</name>
<protein>
    <submittedName>
        <fullName evidence="1">Uncharacterized protein</fullName>
    </submittedName>
</protein>
<dbReference type="Proteomes" id="UP000215914">
    <property type="component" value="Unassembled WGS sequence"/>
</dbReference>
<proteinExistence type="predicted"/>
<dbReference type="Gramene" id="mRNA:HanXRQr2_Chr14g0631981">
    <property type="protein sequence ID" value="CDS:HanXRQr2_Chr14g0631981.1"/>
    <property type="gene ID" value="HanXRQr2_Chr14g0631981"/>
</dbReference>
<gene>
    <name evidence="1" type="ORF">HanXRQr2_Chr14g0631981</name>
</gene>
<dbReference type="AlphaFoldDB" id="A0A9K3E6U0"/>
<sequence>MNSRCKFFTHLFIYNYRIFSFYFGEIEMVLNIIYNYCFCVCKFVGFICV</sequence>
<accession>A0A9K3E6U0</accession>